<feature type="binding site" evidence="18">
    <location>
        <position position="381"/>
    </location>
    <ligand>
        <name>ATP</name>
        <dbReference type="ChEBI" id="CHEBI:30616"/>
    </ligand>
</feature>
<dbReference type="Pfam" id="PF16212">
    <property type="entry name" value="PhoLip_ATPase_C"/>
    <property type="match status" value="1"/>
</dbReference>
<evidence type="ECO:0000256" key="4">
    <source>
        <dbReference type="ARBA" id="ARBA00022448"/>
    </source>
</evidence>
<dbReference type="RefSeq" id="XP_002172219.2">
    <property type="nucleotide sequence ID" value="XM_002172183.2"/>
</dbReference>
<feature type="domain" description="P-type ATPase C-terminal" evidence="21">
    <location>
        <begin position="428"/>
        <end position="656"/>
    </location>
</feature>
<evidence type="ECO:0000256" key="19">
    <source>
        <dbReference type="PIRSR" id="PIRSR606539-3"/>
    </source>
</evidence>
<feature type="transmembrane region" description="Helical" evidence="20">
    <location>
        <begin position="597"/>
        <end position="616"/>
    </location>
</feature>
<dbReference type="OMA" id="XVYFIAT"/>
<dbReference type="InterPro" id="IPR032630">
    <property type="entry name" value="P_typ_ATPase_c"/>
</dbReference>
<dbReference type="GO" id="GO:0000287">
    <property type="term" value="F:magnesium ion binding"/>
    <property type="evidence" value="ECO:0007669"/>
    <property type="project" value="UniProtKB-UniRule"/>
</dbReference>
<comment type="catalytic activity">
    <reaction evidence="15 20">
        <text>ATP + H2O + phospholipidSide 1 = ADP + phosphate + phospholipidSide 2.</text>
        <dbReference type="EC" id="7.6.2.1"/>
    </reaction>
</comment>
<keyword evidence="7 19" id="KW-0479">Metal-binding</keyword>
<dbReference type="Gene3D" id="3.40.50.1000">
    <property type="entry name" value="HAD superfamily/HAD-like"/>
    <property type="match status" value="1"/>
</dbReference>
<evidence type="ECO:0000256" key="5">
    <source>
        <dbReference type="ARBA" id="ARBA00022553"/>
    </source>
</evidence>
<evidence type="ECO:0000256" key="3">
    <source>
        <dbReference type="ARBA" id="ARBA00008109"/>
    </source>
</evidence>
<feature type="binding site" evidence="18">
    <location>
        <position position="41"/>
    </location>
    <ligand>
        <name>ATP</name>
        <dbReference type="ChEBI" id="CHEBI:30616"/>
    </ligand>
</feature>
<dbReference type="eggNOG" id="KOG0210">
    <property type="taxonomic scope" value="Eukaryota"/>
</dbReference>
<dbReference type="SFLD" id="SFLDS00003">
    <property type="entry name" value="Haloacid_Dehalogenase"/>
    <property type="match status" value="1"/>
</dbReference>
<evidence type="ECO:0000256" key="14">
    <source>
        <dbReference type="ARBA" id="ARBA00023136"/>
    </source>
</evidence>
<dbReference type="PANTHER" id="PTHR24092">
    <property type="entry name" value="PROBABLE PHOSPHOLIPID-TRANSPORTING ATPASE"/>
    <property type="match status" value="1"/>
</dbReference>
<keyword evidence="8 18" id="KW-0547">Nucleotide-binding</keyword>
<feature type="binding site" evidence="18">
    <location>
        <position position="39"/>
    </location>
    <ligand>
        <name>ATP</name>
        <dbReference type="ChEBI" id="CHEBI:30616"/>
    </ligand>
</feature>
<evidence type="ECO:0000256" key="16">
    <source>
        <dbReference type="ARBA" id="ARBA00049128"/>
    </source>
</evidence>
<comment type="subcellular location">
    <subcellularLocation>
        <location evidence="2">Endosome membrane</location>
        <topology evidence="2">Multi-pass membrane protein</topology>
    </subcellularLocation>
    <subcellularLocation>
        <location evidence="20">Membrane</location>
        <topology evidence="20">Multi-pass membrane protein</topology>
    </subcellularLocation>
</comment>
<dbReference type="SFLD" id="SFLDG00002">
    <property type="entry name" value="C1.7:_P-type_atpase_like"/>
    <property type="match status" value="1"/>
</dbReference>
<keyword evidence="5" id="KW-0597">Phosphoprotein</keyword>
<feature type="transmembrane region" description="Helical" evidence="20">
    <location>
        <begin position="540"/>
        <end position="564"/>
    </location>
</feature>
<evidence type="ECO:0000256" key="9">
    <source>
        <dbReference type="ARBA" id="ARBA00022840"/>
    </source>
</evidence>
<feature type="binding site" evidence="18">
    <location>
        <position position="122"/>
    </location>
    <ligand>
        <name>ATP</name>
        <dbReference type="ChEBI" id="CHEBI:30616"/>
    </ligand>
</feature>
<comment type="similarity">
    <text evidence="3 20">Belongs to the cation transport ATPase (P-type) (TC 3.A.3) family. Type IV subfamily.</text>
</comment>
<evidence type="ECO:0000256" key="10">
    <source>
        <dbReference type="ARBA" id="ARBA00022842"/>
    </source>
</evidence>
<dbReference type="InterPro" id="IPR044492">
    <property type="entry name" value="P_typ_ATPase_HD_dom"/>
</dbReference>
<feature type="binding site" evidence="18">
    <location>
        <position position="295"/>
    </location>
    <ligand>
        <name>ATP</name>
        <dbReference type="ChEBI" id="CHEBI:30616"/>
    </ligand>
</feature>
<feature type="binding site" evidence="18">
    <location>
        <position position="404"/>
    </location>
    <ligand>
        <name>ATP</name>
        <dbReference type="ChEBI" id="CHEBI:30616"/>
    </ligand>
</feature>
<dbReference type="GO" id="GO:0010008">
    <property type="term" value="C:endosome membrane"/>
    <property type="evidence" value="ECO:0007669"/>
    <property type="project" value="UniProtKB-SubCell"/>
</dbReference>
<dbReference type="SUPFAM" id="SSF81660">
    <property type="entry name" value="Metal cation-transporting ATPase, ATP-binding domain N"/>
    <property type="match status" value="1"/>
</dbReference>
<dbReference type="GeneID" id="7050823"/>
<dbReference type="SFLD" id="SFLDF00027">
    <property type="entry name" value="p-type_atpase"/>
    <property type="match status" value="1"/>
</dbReference>
<dbReference type="EMBL" id="KE651166">
    <property type="protein sequence ID" value="EEB05926.2"/>
    <property type="molecule type" value="Genomic_DNA"/>
</dbReference>
<feature type="binding site" evidence="19">
    <location>
        <position position="401"/>
    </location>
    <ligand>
        <name>Mg(2+)</name>
        <dbReference type="ChEBI" id="CHEBI:18420"/>
    </ligand>
</feature>
<dbReference type="SUPFAM" id="SSF81665">
    <property type="entry name" value="Calcium ATPase, transmembrane domain M"/>
    <property type="match status" value="1"/>
</dbReference>
<evidence type="ECO:0000256" key="2">
    <source>
        <dbReference type="ARBA" id="ARBA00004337"/>
    </source>
</evidence>
<keyword evidence="10 19" id="KW-0460">Magnesium</keyword>
<name>B6JX25_SCHJY</name>
<feature type="binding site" evidence="18">
    <location>
        <position position="294"/>
    </location>
    <ligand>
        <name>ATP</name>
        <dbReference type="ChEBI" id="CHEBI:30616"/>
    </ligand>
</feature>
<evidence type="ECO:0000259" key="21">
    <source>
        <dbReference type="Pfam" id="PF16212"/>
    </source>
</evidence>
<accession>B6JX25</accession>
<evidence type="ECO:0000256" key="8">
    <source>
        <dbReference type="ARBA" id="ARBA00022741"/>
    </source>
</evidence>
<feature type="binding site" evidence="19">
    <location>
        <position position="405"/>
    </location>
    <ligand>
        <name>Mg(2+)</name>
        <dbReference type="ChEBI" id="CHEBI:18420"/>
    </ligand>
</feature>
<feature type="binding site" evidence="18">
    <location>
        <position position="293"/>
    </location>
    <ligand>
        <name>ATP</name>
        <dbReference type="ChEBI" id="CHEBI:30616"/>
    </ligand>
</feature>
<protein>
    <recommendedName>
        <fullName evidence="20">Phospholipid-transporting ATPase</fullName>
        <ecNumber evidence="20">7.6.2.1</ecNumber>
    </recommendedName>
</protein>
<dbReference type="GO" id="GO:0015914">
    <property type="term" value="P:phospholipid transport"/>
    <property type="evidence" value="ECO:0007669"/>
    <property type="project" value="InterPro"/>
</dbReference>
<dbReference type="NCBIfam" id="TIGR01494">
    <property type="entry name" value="ATPase_P-type"/>
    <property type="match status" value="1"/>
</dbReference>
<dbReference type="Gene3D" id="3.40.1110.10">
    <property type="entry name" value="Calcium-transporting ATPase, cytoplasmic domain N"/>
    <property type="match status" value="1"/>
</dbReference>
<evidence type="ECO:0000256" key="1">
    <source>
        <dbReference type="ARBA" id="ARBA00001946"/>
    </source>
</evidence>
<feature type="binding site" evidence="18">
    <location>
        <position position="211"/>
    </location>
    <ligand>
        <name>ATP</name>
        <dbReference type="ChEBI" id="CHEBI:30616"/>
    </ligand>
</feature>
<evidence type="ECO:0000256" key="15">
    <source>
        <dbReference type="ARBA" id="ARBA00034036"/>
    </source>
</evidence>
<dbReference type="InterPro" id="IPR023214">
    <property type="entry name" value="HAD_sf"/>
</dbReference>
<dbReference type="Pfam" id="PF13246">
    <property type="entry name" value="Cation_ATPase"/>
    <property type="match status" value="1"/>
</dbReference>
<feature type="binding site" evidence="18">
    <location>
        <position position="182"/>
    </location>
    <ligand>
        <name>ATP</name>
        <dbReference type="ChEBI" id="CHEBI:30616"/>
    </ligand>
</feature>
<dbReference type="EC" id="7.6.2.1" evidence="20"/>
<feature type="binding site" evidence="19">
    <location>
        <position position="39"/>
    </location>
    <ligand>
        <name>Mg(2+)</name>
        <dbReference type="ChEBI" id="CHEBI:18420"/>
    </ligand>
</feature>
<evidence type="ECO:0000256" key="11">
    <source>
        <dbReference type="ARBA" id="ARBA00022967"/>
    </source>
</evidence>
<keyword evidence="6 20" id="KW-0812">Transmembrane</keyword>
<dbReference type="InterPro" id="IPR018303">
    <property type="entry name" value="ATPase_P-typ_P_site"/>
</dbReference>
<proteinExistence type="inferred from homology"/>
<feature type="binding site" evidence="18">
    <location>
        <position position="40"/>
    </location>
    <ligand>
        <name>ATP</name>
        <dbReference type="ChEBI" id="CHEBI:30616"/>
    </ligand>
</feature>
<dbReference type="OrthoDB" id="377733at2759"/>
<dbReference type="GO" id="GO:0005524">
    <property type="term" value="F:ATP binding"/>
    <property type="evidence" value="ECO:0007669"/>
    <property type="project" value="UniProtKB-UniRule"/>
</dbReference>
<feature type="binding site" evidence="19">
    <location>
        <position position="41"/>
    </location>
    <ligand>
        <name>Mg(2+)</name>
        <dbReference type="ChEBI" id="CHEBI:18420"/>
    </ligand>
</feature>
<dbReference type="PROSITE" id="PS00154">
    <property type="entry name" value="ATPASE_E1_E2"/>
    <property type="match status" value="1"/>
</dbReference>
<dbReference type="STRING" id="402676.B6JX25"/>
<sequence>MAKVVHSRNIERDPGMHGTVVRTTNIPEELGRIEFLLTDKTGTLTQNDMELKRLQIETMGFSGDSMDYVQACLSEGAEGDYDPTDTKSIVRNTVLALALCQNVTPTTNLDGTISYQAASPDEIAIVRWTSSIGLVLNHRDRHSMTLNDRVYSILQIFPFKSENKRMGIVIKSPEGRICFYLKGADVVMQKIVKPNVWLEEECGNMAREGLRTLVIARKQLTESDYASFLKEYNEASLILGDRREGAMSEVVGRYLECDMDLLGLTGVEDKLQKDVRVTLELLRNAGINIWMLTGDKVETARCIAVSSRLVSRGQYIHTVTRLSSREDAYNHLNVMKESPNCALLVDGESLDYFLEFMKEDFILTASGLPAVVACRCTPTQKAEITKLIRHVCQARVCCIGDGGNDVNMIQVANVGVGIMGKEGQQASLAADFSIHEFSQLSRLLVWHGRISYKQTSKLALFIIHRGLIISVCQAVYSVISKFEPIALFQGMLLVGYSTIYTMLPVFSIVYDRDVNEKLAFLFPELYKEMRENLSFSLSKFLTCAAVSVYQGIVIQLFTYLLIGFADEGKMLSVSFTCLILNELIMVALQINRWDTTIIMAELLTLLMYILSIPFLADYYDLSFLLEAKFYWSSFIILFTSLMPVWTIKTITQRLKPPSYAKLQR</sequence>
<keyword evidence="13" id="KW-0445">Lipid transport</keyword>
<keyword evidence="11 20" id="KW-1278">Translocase</keyword>
<dbReference type="InterPro" id="IPR023299">
    <property type="entry name" value="ATPase_P-typ_cyto_dom_N"/>
</dbReference>
<feature type="transmembrane region" description="Helical" evidence="20">
    <location>
        <begin position="458"/>
        <end position="479"/>
    </location>
</feature>
<keyword evidence="9 18" id="KW-0067">ATP-binding</keyword>
<keyword evidence="12 20" id="KW-1133">Transmembrane helix</keyword>
<evidence type="ECO:0000256" key="7">
    <source>
        <dbReference type="ARBA" id="ARBA00022723"/>
    </source>
</evidence>
<dbReference type="Proteomes" id="UP000001744">
    <property type="component" value="Unassembled WGS sequence"/>
</dbReference>
<dbReference type="PRINTS" id="PR00119">
    <property type="entry name" value="CATATPASE"/>
</dbReference>
<dbReference type="SUPFAM" id="SSF56784">
    <property type="entry name" value="HAD-like"/>
    <property type="match status" value="1"/>
</dbReference>
<feature type="transmembrane region" description="Helical" evidence="20">
    <location>
        <begin position="628"/>
        <end position="647"/>
    </location>
</feature>
<dbReference type="AlphaFoldDB" id="B6JX25"/>
<feature type="binding site" evidence="18">
    <location>
        <position position="159"/>
    </location>
    <ligand>
        <name>ATP</name>
        <dbReference type="ChEBI" id="CHEBI:30616"/>
    </ligand>
</feature>
<comment type="catalytic activity">
    <reaction evidence="16">
        <text>a 1,2-diacyl-sn-glycero-3-phosphoethanolamine(out) + ATP + H2O = a 1,2-diacyl-sn-glycero-3-phosphoethanolamine(in) + ADP + phosphate + H(+)</text>
        <dbReference type="Rhea" id="RHEA:66132"/>
        <dbReference type="ChEBI" id="CHEBI:15377"/>
        <dbReference type="ChEBI" id="CHEBI:15378"/>
        <dbReference type="ChEBI" id="CHEBI:30616"/>
        <dbReference type="ChEBI" id="CHEBI:43474"/>
        <dbReference type="ChEBI" id="CHEBI:64612"/>
        <dbReference type="ChEBI" id="CHEBI:456216"/>
    </reaction>
    <physiologicalReaction direction="left-to-right" evidence="16">
        <dbReference type="Rhea" id="RHEA:66133"/>
    </physiologicalReaction>
</comment>
<evidence type="ECO:0000256" key="13">
    <source>
        <dbReference type="ARBA" id="ARBA00023055"/>
    </source>
</evidence>
<dbReference type="GO" id="GO:0016887">
    <property type="term" value="F:ATP hydrolysis activity"/>
    <property type="evidence" value="ECO:0007669"/>
    <property type="project" value="InterPro"/>
</dbReference>
<dbReference type="VEuPathDB" id="FungiDB:SJAG_05209"/>
<dbReference type="InterPro" id="IPR036412">
    <property type="entry name" value="HAD-like_sf"/>
</dbReference>
<gene>
    <name evidence="23" type="primary">neo1</name>
    <name evidence="22" type="ORF">SJAG_05209</name>
</gene>
<feature type="binding site" evidence="18">
    <location>
        <position position="375"/>
    </location>
    <ligand>
        <name>ATP</name>
        <dbReference type="ChEBI" id="CHEBI:30616"/>
    </ligand>
</feature>
<feature type="binding site" evidence="18">
    <location>
        <position position="405"/>
    </location>
    <ligand>
        <name>ATP</name>
        <dbReference type="ChEBI" id="CHEBI:30616"/>
    </ligand>
</feature>
<dbReference type="JaponicusDB" id="SJAG_05209">
    <property type="gene designation" value="neo1"/>
</dbReference>
<dbReference type="InterPro" id="IPR001757">
    <property type="entry name" value="P_typ_ATPase"/>
</dbReference>
<comment type="cofactor">
    <cofactor evidence="1 19">
        <name>Mg(2+)</name>
        <dbReference type="ChEBI" id="CHEBI:18420"/>
    </cofactor>
</comment>
<evidence type="ECO:0000256" key="20">
    <source>
        <dbReference type="RuleBase" id="RU362033"/>
    </source>
</evidence>
<evidence type="ECO:0000313" key="22">
    <source>
        <dbReference type="EMBL" id="EEB05926.2"/>
    </source>
</evidence>
<dbReference type="InterPro" id="IPR006539">
    <property type="entry name" value="P-type_ATPase_IV"/>
</dbReference>
<dbReference type="InterPro" id="IPR023298">
    <property type="entry name" value="ATPase_P-typ_TM_dom_sf"/>
</dbReference>
<evidence type="ECO:0000313" key="24">
    <source>
        <dbReference type="Proteomes" id="UP000001744"/>
    </source>
</evidence>
<dbReference type="GO" id="GO:0140326">
    <property type="term" value="F:ATPase-coupled intramembrane lipid transporter activity"/>
    <property type="evidence" value="ECO:0007669"/>
    <property type="project" value="UniProtKB-EC"/>
</dbReference>
<reference evidence="22 24" key="1">
    <citation type="journal article" date="2011" name="Science">
        <title>Comparative functional genomics of the fission yeasts.</title>
        <authorList>
            <person name="Rhind N."/>
            <person name="Chen Z."/>
            <person name="Yassour M."/>
            <person name="Thompson D.A."/>
            <person name="Haas B.J."/>
            <person name="Habib N."/>
            <person name="Wapinski I."/>
            <person name="Roy S."/>
            <person name="Lin M.F."/>
            <person name="Heiman D.I."/>
            <person name="Young S.K."/>
            <person name="Furuya K."/>
            <person name="Guo Y."/>
            <person name="Pidoux A."/>
            <person name="Chen H.M."/>
            <person name="Robbertse B."/>
            <person name="Goldberg J.M."/>
            <person name="Aoki K."/>
            <person name="Bayne E.H."/>
            <person name="Berlin A.M."/>
            <person name="Desjardins C.A."/>
            <person name="Dobbs E."/>
            <person name="Dukaj L."/>
            <person name="Fan L."/>
            <person name="FitzGerald M.G."/>
            <person name="French C."/>
            <person name="Gujja S."/>
            <person name="Hansen K."/>
            <person name="Keifenheim D."/>
            <person name="Levin J.Z."/>
            <person name="Mosher R.A."/>
            <person name="Mueller C.A."/>
            <person name="Pfiffner J."/>
            <person name="Priest M."/>
            <person name="Russ C."/>
            <person name="Smialowska A."/>
            <person name="Swoboda P."/>
            <person name="Sykes S.M."/>
            <person name="Vaughn M."/>
            <person name="Vengrova S."/>
            <person name="Yoder R."/>
            <person name="Zeng Q."/>
            <person name="Allshire R."/>
            <person name="Baulcombe D."/>
            <person name="Birren B.W."/>
            <person name="Brown W."/>
            <person name="Ekwall K."/>
            <person name="Kellis M."/>
            <person name="Leatherwood J."/>
            <person name="Levin H."/>
            <person name="Margalit H."/>
            <person name="Martienssen R."/>
            <person name="Nieduszynski C.A."/>
            <person name="Spatafora J.W."/>
            <person name="Friedman N."/>
            <person name="Dalgaard J.Z."/>
            <person name="Baumann P."/>
            <person name="Niki H."/>
            <person name="Regev A."/>
            <person name="Nusbaum C."/>
        </authorList>
    </citation>
    <scope>NUCLEOTIDE SEQUENCE [LARGE SCALE GENOMIC DNA]</scope>
    <source>
        <strain evidence="24">yFS275 / FY16936</strain>
    </source>
</reference>
<evidence type="ECO:0000256" key="12">
    <source>
        <dbReference type="ARBA" id="ARBA00022989"/>
    </source>
</evidence>
<feature type="transmembrane region" description="Helical" evidence="20">
    <location>
        <begin position="570"/>
        <end position="590"/>
    </location>
</feature>
<evidence type="ECO:0000256" key="6">
    <source>
        <dbReference type="ARBA" id="ARBA00022692"/>
    </source>
</evidence>
<evidence type="ECO:0000313" key="23">
    <source>
        <dbReference type="JaponicusDB" id="SJAG_05209"/>
    </source>
</evidence>
<evidence type="ECO:0000256" key="18">
    <source>
        <dbReference type="PIRSR" id="PIRSR606539-2"/>
    </source>
</evidence>
<keyword evidence="24" id="KW-1185">Reference proteome</keyword>
<feature type="transmembrane region" description="Helical" evidence="20">
    <location>
        <begin position="485"/>
        <end position="510"/>
    </location>
</feature>
<dbReference type="NCBIfam" id="TIGR01652">
    <property type="entry name" value="ATPase-Plipid"/>
    <property type="match status" value="1"/>
</dbReference>
<feature type="active site" description="4-aspartylphosphate intermediate" evidence="17">
    <location>
        <position position="39"/>
    </location>
</feature>
<evidence type="ECO:0000256" key="17">
    <source>
        <dbReference type="PIRSR" id="PIRSR606539-1"/>
    </source>
</evidence>
<dbReference type="HOGENOM" id="CLU_000846_7_2_1"/>
<dbReference type="FunFam" id="3.40.50.1000:FF:000009">
    <property type="entry name" value="Phospholipid-transporting ATPase"/>
    <property type="match status" value="1"/>
</dbReference>
<keyword evidence="4" id="KW-0813">Transport</keyword>
<organism evidence="22 24">
    <name type="scientific">Schizosaccharomyces japonicus (strain yFS275 / FY16936)</name>
    <name type="common">Fission yeast</name>
    <dbReference type="NCBI Taxonomy" id="402676"/>
    <lineage>
        <taxon>Eukaryota</taxon>
        <taxon>Fungi</taxon>
        <taxon>Dikarya</taxon>
        <taxon>Ascomycota</taxon>
        <taxon>Taphrinomycotina</taxon>
        <taxon>Schizosaccharomycetes</taxon>
        <taxon>Schizosaccharomycetales</taxon>
        <taxon>Schizosaccharomycetaceae</taxon>
        <taxon>Schizosaccharomyces</taxon>
    </lineage>
</organism>
<dbReference type="PANTHER" id="PTHR24092:SF5">
    <property type="entry name" value="PHOSPHOLIPID-TRANSPORTING ATPASE"/>
    <property type="match status" value="1"/>
</dbReference>
<keyword evidence="14 20" id="KW-0472">Membrane</keyword>